<evidence type="ECO:0000313" key="2">
    <source>
        <dbReference type="Proteomes" id="UP000615696"/>
    </source>
</evidence>
<organism evidence="1 2">
    <name type="scientific">Rhizobium phage RHph_I1_9</name>
    <dbReference type="NCBI Taxonomy" id="2509729"/>
    <lineage>
        <taxon>Viruses</taxon>
        <taxon>Duplodnaviria</taxon>
        <taxon>Heunggongvirae</taxon>
        <taxon>Uroviricota</taxon>
        <taxon>Caudoviricetes</taxon>
        <taxon>Pootjesviridae</taxon>
        <taxon>Staniewskivirinae</taxon>
        <taxon>Trinifflemingvirus</taxon>
        <taxon>Trinifflemingvirus I19</taxon>
    </lineage>
</organism>
<dbReference type="Proteomes" id="UP000615696">
    <property type="component" value="Segment"/>
</dbReference>
<dbReference type="InterPro" id="IPR036086">
    <property type="entry name" value="ParB/Sulfiredoxin_sf"/>
</dbReference>
<name>A0A7S5R9K8_9CAUD</name>
<proteinExistence type="predicted"/>
<gene>
    <name evidence="1" type="ORF">EVC04_195</name>
</gene>
<reference evidence="1 2" key="1">
    <citation type="submission" date="2020-01" db="EMBL/GenBank/DDBJ databases">
        <title>Patterns of diversity and host range of bacteriophage communities associated with bean-nodulatin bacteria.</title>
        <authorList>
            <person name="Vann Cauwenberghe J."/>
            <person name="Santamaria R.I."/>
            <person name="Bustos P."/>
            <person name="Juarez S."/>
            <person name="Gonzalez V."/>
        </authorList>
    </citation>
    <scope>NUCLEOTIDE SEQUENCE [LARGE SCALE GENOMIC DNA]</scope>
    <source>
        <strain evidence="2">RHph</strain>
    </source>
</reference>
<evidence type="ECO:0000313" key="1">
    <source>
        <dbReference type="EMBL" id="QIG73632.1"/>
    </source>
</evidence>
<dbReference type="SUPFAM" id="SSF110849">
    <property type="entry name" value="ParB/Sulfiredoxin"/>
    <property type="match status" value="1"/>
</dbReference>
<accession>A0A7S5R9K8</accession>
<keyword evidence="2" id="KW-1185">Reference proteome</keyword>
<protein>
    <submittedName>
        <fullName evidence="1">ParB-like nuclease domain-containing protein</fullName>
    </submittedName>
</protein>
<dbReference type="EMBL" id="MN988532">
    <property type="protein sequence ID" value="QIG73632.1"/>
    <property type="molecule type" value="Genomic_DNA"/>
</dbReference>
<sequence>MMSLVSNIVNSVYDLQEEIATDVLASLSKRDIYGVVSNTGEFVTNPVPYSLALAQLKTKYDIFDPPERSPLYNIENVETKLIHTDQRLVKHEKVKNIVLNYTSITKPILVARFEEHPFLLVLNGNHRLSSAYLLKQKYISAYVLDIRVSFL</sequence>